<dbReference type="EMBL" id="CP159578">
    <property type="protein sequence ID" value="XCJ79420.1"/>
    <property type="molecule type" value="Genomic_DNA"/>
</dbReference>
<evidence type="ECO:0000313" key="1">
    <source>
        <dbReference type="EMBL" id="XCJ79420.1"/>
    </source>
</evidence>
<protein>
    <submittedName>
        <fullName evidence="1">Uncharacterized protein</fullName>
    </submittedName>
</protein>
<gene>
    <name evidence="1" type="ORF">ABV408_18560</name>
</gene>
<dbReference type="RefSeq" id="WP_353980353.1">
    <property type="nucleotide sequence ID" value="NZ_CP159578.1"/>
</dbReference>
<reference evidence="1" key="1">
    <citation type="submission" date="2024-06" db="EMBL/GenBank/DDBJ databases">
        <title>Complete genome of Salinicola endophyticus HNIBRBA4755.</title>
        <authorList>
            <person name="Shin S.Y."/>
            <person name="Kang H."/>
            <person name="Song J."/>
        </authorList>
    </citation>
    <scope>NUCLEOTIDE SEQUENCE</scope>
    <source>
        <strain evidence="1">HNIBRBA4755</strain>
    </source>
</reference>
<sequence length="82" mass="9176">MEAEKNTVKMSKAGKKHQFAKFDCIRKATLPYTTTAAAGLPERDSQVAITTRPGSMHHLVEFDLRSHKAMISKVFLIDRSIS</sequence>
<name>A0AB74UEI2_9GAMM</name>
<organism evidence="1">
    <name type="scientific">Salinicola endophyticus</name>
    <dbReference type="NCBI Taxonomy" id="1949083"/>
    <lineage>
        <taxon>Bacteria</taxon>
        <taxon>Pseudomonadati</taxon>
        <taxon>Pseudomonadota</taxon>
        <taxon>Gammaproteobacteria</taxon>
        <taxon>Oceanospirillales</taxon>
        <taxon>Halomonadaceae</taxon>
        <taxon>Salinicola</taxon>
    </lineage>
</organism>
<proteinExistence type="predicted"/>
<accession>A0AB74UEI2</accession>
<dbReference type="AlphaFoldDB" id="A0AB74UEI2"/>